<dbReference type="SUPFAM" id="SSF52499">
    <property type="entry name" value="Isochorismatase-like hydrolases"/>
    <property type="match status" value="1"/>
</dbReference>
<dbReference type="Gene3D" id="3.40.50.850">
    <property type="entry name" value="Isochorismatase-like"/>
    <property type="match status" value="1"/>
</dbReference>
<evidence type="ECO:0000313" key="2">
    <source>
        <dbReference type="EMBL" id="NEX19394.1"/>
    </source>
</evidence>
<keyword evidence="3" id="KW-1185">Reference proteome</keyword>
<dbReference type="Proteomes" id="UP000471640">
    <property type="component" value="Unassembled WGS sequence"/>
</dbReference>
<organism evidence="2 3">
    <name type="scientific">Thiorhodococcus mannitoliphagus</name>
    <dbReference type="NCBI Taxonomy" id="329406"/>
    <lineage>
        <taxon>Bacteria</taxon>
        <taxon>Pseudomonadati</taxon>
        <taxon>Pseudomonadota</taxon>
        <taxon>Gammaproteobacteria</taxon>
        <taxon>Chromatiales</taxon>
        <taxon>Chromatiaceae</taxon>
        <taxon>Thiorhodococcus</taxon>
    </lineage>
</organism>
<dbReference type="InterPro" id="IPR000868">
    <property type="entry name" value="Isochorismatase-like_dom"/>
</dbReference>
<dbReference type="PANTHER" id="PTHR14119">
    <property type="entry name" value="HYDROLASE"/>
    <property type="match status" value="1"/>
</dbReference>
<protein>
    <submittedName>
        <fullName evidence="2">Isochorismatase family protein</fullName>
    </submittedName>
</protein>
<dbReference type="EMBL" id="JAAIJR010000008">
    <property type="protein sequence ID" value="NEX19394.1"/>
    <property type="molecule type" value="Genomic_DNA"/>
</dbReference>
<name>A0A6P1DUM1_9GAMM</name>
<accession>A0A6P1DUM1</accession>
<dbReference type="RefSeq" id="WP_164652291.1">
    <property type="nucleotide sequence ID" value="NZ_JAAIJR010000008.1"/>
</dbReference>
<dbReference type="InterPro" id="IPR050993">
    <property type="entry name" value="Isochorismatase_domain"/>
</dbReference>
<feature type="domain" description="Isochorismatase-like" evidence="1">
    <location>
        <begin position="17"/>
        <end position="169"/>
    </location>
</feature>
<proteinExistence type="predicted"/>
<gene>
    <name evidence="2" type="ORF">G3480_03530</name>
</gene>
<dbReference type="Pfam" id="PF00857">
    <property type="entry name" value="Isochorismatase"/>
    <property type="match status" value="1"/>
</dbReference>
<reference evidence="3" key="1">
    <citation type="journal article" date="2020" name="Microbiol. Resour. Announc.">
        <title>Draft Genome Sequences of Thiorhodococcus mannitoliphagus and Thiorhodococcus minor, Purple Sulfur Photosynthetic Bacteria in the Gammaproteobacterial Family Chromatiaceae.</title>
        <authorList>
            <person name="Aviles F.A."/>
            <person name="Meyer T.E."/>
            <person name="Kyndt J.A."/>
        </authorList>
    </citation>
    <scope>NUCLEOTIDE SEQUENCE [LARGE SCALE GENOMIC DNA]</scope>
    <source>
        <strain evidence="3">DSM 18266</strain>
    </source>
</reference>
<dbReference type="InterPro" id="IPR036380">
    <property type="entry name" value="Isochorismatase-like_sf"/>
</dbReference>
<evidence type="ECO:0000313" key="3">
    <source>
        <dbReference type="Proteomes" id="UP000471640"/>
    </source>
</evidence>
<sequence length="192" mass="21294">MSTHPAHMPLCQRASSQLLIIDAQERLAAAMPMDEVELVVENINRLITAAKILGIPVIATQHNSKGLGPIIETIRSNMPDDHEPTEKTAFSCCTATGFERNISLHPDRRQLVVVGMEAHICISQTVSGLQRWGYQVFVPSDGVISRKPACKQNVLDRMRHGGVQVVCTESVGFEWIGDSSDDQFRDVWSLFK</sequence>
<dbReference type="AlphaFoldDB" id="A0A6P1DUM1"/>
<evidence type="ECO:0000259" key="1">
    <source>
        <dbReference type="Pfam" id="PF00857"/>
    </source>
</evidence>
<comment type="caution">
    <text evidence="2">The sequence shown here is derived from an EMBL/GenBank/DDBJ whole genome shotgun (WGS) entry which is preliminary data.</text>
</comment>
<dbReference type="PANTHER" id="PTHR14119:SF3">
    <property type="entry name" value="ISOCHORISMATASE DOMAIN-CONTAINING PROTEIN 2"/>
    <property type="match status" value="1"/>
</dbReference>
<reference evidence="2 3" key="2">
    <citation type="submission" date="2020-02" db="EMBL/GenBank/DDBJ databases">
        <title>Genome sequences of Thiorhodococcus mannitoliphagus and Thiorhodococcus minor, purple sulfur photosynthetic bacteria in the gammaproteobacterial family, Chromatiaceae.</title>
        <authorList>
            <person name="Aviles F.A."/>
            <person name="Meyer T.E."/>
            <person name="Kyndt J.A."/>
        </authorList>
    </citation>
    <scope>NUCLEOTIDE SEQUENCE [LARGE SCALE GENOMIC DNA]</scope>
    <source>
        <strain evidence="2 3">DSM 18266</strain>
    </source>
</reference>